<comment type="subcellular location">
    <subcellularLocation>
        <location evidence="1 9 10">Nucleus</location>
    </subcellularLocation>
</comment>
<dbReference type="InterPro" id="IPR001356">
    <property type="entry name" value="HD"/>
</dbReference>
<evidence type="ECO:0000256" key="2">
    <source>
        <dbReference type="ARBA" id="ARBA00021327"/>
    </source>
</evidence>
<keyword evidence="14" id="KW-1185">Reference proteome</keyword>
<dbReference type="Gene3D" id="1.10.10.60">
    <property type="entry name" value="Homeodomain-like"/>
    <property type="match status" value="3"/>
</dbReference>
<dbReference type="PANTHER" id="PTHR21408:SF1">
    <property type="entry name" value="HOMEODOMAIN-ONLY PROTEIN"/>
    <property type="match status" value="1"/>
</dbReference>
<keyword evidence="7" id="KW-0804">Transcription</keyword>
<feature type="domain" description="Homeobox" evidence="12">
    <location>
        <begin position="115"/>
        <end position="165"/>
    </location>
</feature>
<comment type="caution">
    <text evidence="13">The sequence shown here is derived from an EMBL/GenBank/DDBJ whole genome shotgun (WGS) entry which is preliminary data.</text>
</comment>
<reference evidence="13 14" key="1">
    <citation type="submission" date="2020-07" db="EMBL/GenBank/DDBJ databases">
        <title>Comparative genomics of pyrophilous fungi reveals a link between fire events and developmental genes.</title>
        <authorList>
            <consortium name="DOE Joint Genome Institute"/>
            <person name="Steindorff A.S."/>
            <person name="Carver A."/>
            <person name="Calhoun S."/>
            <person name="Stillman K."/>
            <person name="Liu H."/>
            <person name="Lipzen A."/>
            <person name="Pangilinan J."/>
            <person name="Labutti K."/>
            <person name="Bruns T.D."/>
            <person name="Grigoriev I.V."/>
        </authorList>
    </citation>
    <scope>NUCLEOTIDE SEQUENCE [LARGE SCALE GENOMIC DNA]</scope>
    <source>
        <strain evidence="13 14">CBS 144469</strain>
    </source>
</reference>
<evidence type="ECO:0000256" key="10">
    <source>
        <dbReference type="RuleBase" id="RU000682"/>
    </source>
</evidence>
<evidence type="ECO:0000313" key="13">
    <source>
        <dbReference type="EMBL" id="KAF6750580.1"/>
    </source>
</evidence>
<dbReference type="EMBL" id="JACGCI010000056">
    <property type="protein sequence ID" value="KAF6750580.1"/>
    <property type="molecule type" value="Genomic_DNA"/>
</dbReference>
<dbReference type="CDD" id="cd00086">
    <property type="entry name" value="homeodomain"/>
    <property type="match status" value="3"/>
</dbReference>
<sequence>MSARRSNIYDLLNSEDQHPDFGVPSYGPSSNPEETPSSNVKPKRTKVSLTKDQADALQIVFEHTPEPTIEERKDLARGLGLTFEKVSRWFLRERNDAPRRLLPDGTKLEPMLRPTLEQKSRLEHEYALNANPSEQRQKEIALEIGLSELRVSKWFYRERKDAPRRLLPDGTKPKVVRRLTKEEKSRLGQEYARNKQPSERRQKEIALDLGLSELTVSNWANGPHSKSEMPKGLCKSGSTLPLNIARIPSDPATDFTVTGCDPPQNAYSKPRSLVKLHQPPYPCLEVAGRLGLGWALRAPFKMQANVVLDGRPGIERIDQGSLLRILQLSTSLLCLRRTEDIQNGRPRGYLGLVSRSLNRFIVNEPSLWTTLVIHPNSPVETYTLDSAPTSNYLTRSGDLPLAIYLLPGTLVDGADRRMEREGAAARLLGELIAKEAARIKRLVVRTRWRSSLVRIGNLLDPRYLPAVERLVIKSSIDDVGAPDVGLPIHLDDPTSLTSLSIDAVNLFAFLASTHNPHDVLALIASLTVTNIYPGTYGFPEDGLSSIIELINSLLYLQSLTFYNFQMLERHLETFGIVHRRPETPTQLNNLTLRNTSGSARSFLRRHISPSTLVIEQ</sequence>
<evidence type="ECO:0000256" key="6">
    <source>
        <dbReference type="ARBA" id="ARBA00023155"/>
    </source>
</evidence>
<proteinExistence type="predicted"/>
<feature type="DNA-binding region" description="Homeobox" evidence="9">
    <location>
        <begin position="42"/>
        <end position="101"/>
    </location>
</feature>
<dbReference type="InterPro" id="IPR039162">
    <property type="entry name" value="HOPX"/>
</dbReference>
<dbReference type="InterPro" id="IPR009057">
    <property type="entry name" value="Homeodomain-like_sf"/>
</dbReference>
<evidence type="ECO:0000256" key="3">
    <source>
        <dbReference type="ARBA" id="ARBA00022473"/>
    </source>
</evidence>
<dbReference type="Pfam" id="PF00046">
    <property type="entry name" value="Homeodomain"/>
    <property type="match status" value="3"/>
</dbReference>
<feature type="DNA-binding region" description="Homeobox" evidence="9">
    <location>
        <begin position="117"/>
        <end position="166"/>
    </location>
</feature>
<dbReference type="Proteomes" id="UP000521943">
    <property type="component" value="Unassembled WGS sequence"/>
</dbReference>
<keyword evidence="6 9" id="KW-0371">Homeobox</keyword>
<evidence type="ECO:0000256" key="9">
    <source>
        <dbReference type="PROSITE-ProRule" id="PRU00108"/>
    </source>
</evidence>
<dbReference type="GO" id="GO:0003677">
    <property type="term" value="F:DNA binding"/>
    <property type="evidence" value="ECO:0007669"/>
    <property type="project" value="UniProtKB-UniRule"/>
</dbReference>
<dbReference type="PROSITE" id="PS50071">
    <property type="entry name" value="HOMEOBOX_2"/>
    <property type="match status" value="3"/>
</dbReference>
<keyword evidence="5" id="KW-0805">Transcription regulation</keyword>
<feature type="DNA-binding region" description="Homeobox" evidence="9">
    <location>
        <begin position="172"/>
        <end position="231"/>
    </location>
</feature>
<evidence type="ECO:0000256" key="4">
    <source>
        <dbReference type="ARBA" id="ARBA00022491"/>
    </source>
</evidence>
<gene>
    <name evidence="13" type="ORF">DFP72DRAFT_1139379</name>
</gene>
<organism evidence="13 14">
    <name type="scientific">Ephemerocybe angulata</name>
    <dbReference type="NCBI Taxonomy" id="980116"/>
    <lineage>
        <taxon>Eukaryota</taxon>
        <taxon>Fungi</taxon>
        <taxon>Dikarya</taxon>
        <taxon>Basidiomycota</taxon>
        <taxon>Agaricomycotina</taxon>
        <taxon>Agaricomycetes</taxon>
        <taxon>Agaricomycetidae</taxon>
        <taxon>Agaricales</taxon>
        <taxon>Agaricineae</taxon>
        <taxon>Psathyrellaceae</taxon>
        <taxon>Ephemerocybe</taxon>
    </lineage>
</organism>
<dbReference type="PANTHER" id="PTHR21408">
    <property type="entry name" value="HOMEODOMAIN-ONLY PROTEIN"/>
    <property type="match status" value="1"/>
</dbReference>
<feature type="region of interest" description="Disordered" evidence="11">
    <location>
        <begin position="1"/>
        <end position="49"/>
    </location>
</feature>
<protein>
    <recommendedName>
        <fullName evidence="2">Homeodomain-only protein</fullName>
    </recommendedName>
</protein>
<dbReference type="GO" id="GO:0030154">
    <property type="term" value="P:cell differentiation"/>
    <property type="evidence" value="ECO:0007669"/>
    <property type="project" value="InterPro"/>
</dbReference>
<feature type="domain" description="Homeobox" evidence="12">
    <location>
        <begin position="40"/>
        <end position="100"/>
    </location>
</feature>
<evidence type="ECO:0000256" key="1">
    <source>
        <dbReference type="ARBA" id="ARBA00004123"/>
    </source>
</evidence>
<feature type="compositionally biased region" description="Low complexity" evidence="11">
    <location>
        <begin position="28"/>
        <end position="39"/>
    </location>
</feature>
<keyword evidence="4" id="KW-0678">Repressor</keyword>
<dbReference type="GO" id="GO:0005634">
    <property type="term" value="C:nucleus"/>
    <property type="evidence" value="ECO:0007669"/>
    <property type="project" value="UniProtKB-SubCell"/>
</dbReference>
<evidence type="ECO:0000256" key="7">
    <source>
        <dbReference type="ARBA" id="ARBA00023163"/>
    </source>
</evidence>
<accession>A0A8H6HPZ2</accession>
<keyword evidence="8 9" id="KW-0539">Nucleus</keyword>
<keyword evidence="3" id="KW-0217">Developmental protein</keyword>
<dbReference type="GO" id="GO:0006357">
    <property type="term" value="P:regulation of transcription by RNA polymerase II"/>
    <property type="evidence" value="ECO:0007669"/>
    <property type="project" value="TreeGrafter"/>
</dbReference>
<evidence type="ECO:0000259" key="12">
    <source>
        <dbReference type="PROSITE" id="PS50071"/>
    </source>
</evidence>
<evidence type="ECO:0000256" key="8">
    <source>
        <dbReference type="ARBA" id="ARBA00023242"/>
    </source>
</evidence>
<dbReference type="OrthoDB" id="3064613at2759"/>
<evidence type="ECO:0000256" key="5">
    <source>
        <dbReference type="ARBA" id="ARBA00023015"/>
    </source>
</evidence>
<dbReference type="AlphaFoldDB" id="A0A8H6HPZ2"/>
<evidence type="ECO:0000256" key="11">
    <source>
        <dbReference type="SAM" id="MobiDB-lite"/>
    </source>
</evidence>
<name>A0A8H6HPZ2_9AGAR</name>
<evidence type="ECO:0000313" key="14">
    <source>
        <dbReference type="Proteomes" id="UP000521943"/>
    </source>
</evidence>
<feature type="domain" description="Homeobox" evidence="12">
    <location>
        <begin position="170"/>
        <end position="230"/>
    </location>
</feature>
<keyword evidence="9 10" id="KW-0238">DNA-binding</keyword>
<feature type="region of interest" description="Disordered" evidence="11">
    <location>
        <begin position="181"/>
        <end position="201"/>
    </location>
</feature>
<dbReference type="SMART" id="SM00389">
    <property type="entry name" value="HOX"/>
    <property type="match status" value="3"/>
</dbReference>
<dbReference type="SUPFAM" id="SSF46689">
    <property type="entry name" value="Homeodomain-like"/>
    <property type="match status" value="3"/>
</dbReference>